<dbReference type="GO" id="GO:0005813">
    <property type="term" value="C:centrosome"/>
    <property type="evidence" value="ECO:0007669"/>
    <property type="project" value="TreeGrafter"/>
</dbReference>
<evidence type="ECO:0000313" key="2">
    <source>
        <dbReference type="EMBL" id="CRK98618.1"/>
    </source>
</evidence>
<dbReference type="OrthoDB" id="295355at2759"/>
<dbReference type="EMBL" id="CVRI01000048">
    <property type="protein sequence ID" value="CRK98618.1"/>
    <property type="molecule type" value="Genomic_DNA"/>
</dbReference>
<organism evidence="2 3">
    <name type="scientific">Clunio marinus</name>
    <dbReference type="NCBI Taxonomy" id="568069"/>
    <lineage>
        <taxon>Eukaryota</taxon>
        <taxon>Metazoa</taxon>
        <taxon>Ecdysozoa</taxon>
        <taxon>Arthropoda</taxon>
        <taxon>Hexapoda</taxon>
        <taxon>Insecta</taxon>
        <taxon>Pterygota</taxon>
        <taxon>Neoptera</taxon>
        <taxon>Endopterygota</taxon>
        <taxon>Diptera</taxon>
        <taxon>Nematocera</taxon>
        <taxon>Chironomoidea</taxon>
        <taxon>Chironomidae</taxon>
        <taxon>Clunio</taxon>
    </lineage>
</organism>
<name>A0A1J1IFT7_9DIPT</name>
<dbReference type="InterPro" id="IPR033362">
    <property type="entry name" value="SSNA1_fam"/>
</dbReference>
<accession>A0A1J1IFT7</accession>
<evidence type="ECO:0000256" key="1">
    <source>
        <dbReference type="SAM" id="Coils"/>
    </source>
</evidence>
<dbReference type="GO" id="GO:0036064">
    <property type="term" value="C:ciliary basal body"/>
    <property type="evidence" value="ECO:0007669"/>
    <property type="project" value="TreeGrafter"/>
</dbReference>
<protein>
    <submittedName>
        <fullName evidence="2">CLUMA_CG012045, isoform A</fullName>
    </submittedName>
</protein>
<dbReference type="AlphaFoldDB" id="A0A1J1IFT7"/>
<dbReference type="PANTHER" id="PTHR28661:SF1">
    <property type="entry name" value="MICROTUBULE NUCLEATION FACTOR SSNA1"/>
    <property type="match status" value="1"/>
</dbReference>
<reference evidence="2 3" key="1">
    <citation type="submission" date="2015-04" db="EMBL/GenBank/DDBJ databases">
        <authorList>
            <person name="Syromyatnikov M.Y."/>
            <person name="Popov V.N."/>
        </authorList>
    </citation>
    <scope>NUCLEOTIDE SEQUENCE [LARGE SCALE GENOMIC DNA]</scope>
</reference>
<feature type="coiled-coil region" evidence="1">
    <location>
        <begin position="19"/>
        <end position="60"/>
    </location>
</feature>
<evidence type="ECO:0000313" key="3">
    <source>
        <dbReference type="Proteomes" id="UP000183832"/>
    </source>
</evidence>
<dbReference type="Proteomes" id="UP000183832">
    <property type="component" value="Unassembled WGS sequence"/>
</dbReference>
<keyword evidence="1" id="KW-0175">Coiled coil</keyword>
<keyword evidence="3" id="KW-1185">Reference proteome</keyword>
<dbReference type="PANTHER" id="PTHR28661">
    <property type="entry name" value="SJOEGREN SYNDROME NUCLEAR AUTOANTIGEN 1"/>
    <property type="match status" value="1"/>
</dbReference>
<dbReference type="STRING" id="568069.A0A1J1IFT7"/>
<sequence>MSEKAAQLQQYNQDLVKYIEVLKKKKMKIEIEIATDEKNKETIGNQIRLLSEKLQEIEHKQNIKKHELAKIDDTLTQSEIGYSKIIDSLQVLLNFAASKTETEIEMKRDPRH</sequence>
<gene>
    <name evidence="2" type="ORF">CLUMA_CG012045</name>
</gene>
<proteinExistence type="predicted"/>